<dbReference type="InterPro" id="IPR050266">
    <property type="entry name" value="AB_hydrolase_sf"/>
</dbReference>
<dbReference type="Proteomes" id="UP000198280">
    <property type="component" value="Unassembled WGS sequence"/>
</dbReference>
<dbReference type="EMBL" id="FZOF01000035">
    <property type="protein sequence ID" value="SNT53735.1"/>
    <property type="molecule type" value="Genomic_DNA"/>
</dbReference>
<reference evidence="2 3" key="1">
    <citation type="submission" date="2017-06" db="EMBL/GenBank/DDBJ databases">
        <authorList>
            <person name="Kim H.J."/>
            <person name="Triplett B.A."/>
        </authorList>
    </citation>
    <scope>NUCLEOTIDE SEQUENCE [LARGE SCALE GENOMIC DNA]</scope>
    <source>
        <strain evidence="2 3">CGMCC 4.1858</strain>
    </source>
</reference>
<dbReference type="AlphaFoldDB" id="A0A239NFT9"/>
<dbReference type="OrthoDB" id="3507586at2"/>
<dbReference type="GO" id="GO:0047372">
    <property type="term" value="F:monoacylglycerol lipase activity"/>
    <property type="evidence" value="ECO:0007669"/>
    <property type="project" value="TreeGrafter"/>
</dbReference>
<evidence type="ECO:0000259" key="1">
    <source>
        <dbReference type="Pfam" id="PF00561"/>
    </source>
</evidence>
<dbReference type="InterPro" id="IPR000639">
    <property type="entry name" value="Epox_hydrolase-like"/>
</dbReference>
<dbReference type="PANTHER" id="PTHR43798">
    <property type="entry name" value="MONOACYLGLYCEROL LIPASE"/>
    <property type="match status" value="1"/>
</dbReference>
<dbReference type="InterPro" id="IPR029058">
    <property type="entry name" value="AB_hydrolase_fold"/>
</dbReference>
<organism evidence="2 3">
    <name type="scientific">Actinacidiphila glaucinigra</name>
    <dbReference type="NCBI Taxonomy" id="235986"/>
    <lineage>
        <taxon>Bacteria</taxon>
        <taxon>Bacillati</taxon>
        <taxon>Actinomycetota</taxon>
        <taxon>Actinomycetes</taxon>
        <taxon>Kitasatosporales</taxon>
        <taxon>Streptomycetaceae</taxon>
        <taxon>Actinacidiphila</taxon>
    </lineage>
</organism>
<proteinExistence type="predicted"/>
<sequence length="299" mass="32743">MNDNGHQDGIYPFPDGMQSREIETNGAKIHVRVGGHGPAVVMLHGFGTTGDMWGHLASALIEDHTVIAPDLRGLGLSSKPDGGYDKKNQAADVWGVLDALGVRTIELVTHDIGIMVGFAVAATHPERVKRWVAIDAPLPGIGPWEQITQDPAMWHFGFGGHDMERLVADRERIYLDRFWNELSVVPERFDEAKRQHYAALYAQPGAMRASFAQFLAFSQDAVDNRAFLAQGKLQMPVLAFGGEATFGPGIGEVLRCVADNVEDAVIPDCGHWITEEQPQATTDLVVDFLRRARLNGPSL</sequence>
<gene>
    <name evidence="2" type="ORF">SAMN05216252_13574</name>
</gene>
<protein>
    <submittedName>
        <fullName evidence="2">Pimeloyl-ACP methyl ester carboxylesterase</fullName>
    </submittedName>
</protein>
<dbReference type="InterPro" id="IPR000073">
    <property type="entry name" value="AB_hydrolase_1"/>
</dbReference>
<dbReference type="Gene3D" id="3.40.50.1820">
    <property type="entry name" value="alpha/beta hydrolase"/>
    <property type="match status" value="1"/>
</dbReference>
<dbReference type="GO" id="GO:0016020">
    <property type="term" value="C:membrane"/>
    <property type="evidence" value="ECO:0007669"/>
    <property type="project" value="TreeGrafter"/>
</dbReference>
<feature type="domain" description="AB hydrolase-1" evidence="1">
    <location>
        <begin position="38"/>
        <end position="276"/>
    </location>
</feature>
<dbReference type="PANTHER" id="PTHR43798:SF33">
    <property type="entry name" value="HYDROLASE, PUTATIVE (AFU_ORTHOLOGUE AFUA_2G14860)-RELATED"/>
    <property type="match status" value="1"/>
</dbReference>
<dbReference type="GO" id="GO:0046464">
    <property type="term" value="P:acylglycerol catabolic process"/>
    <property type="evidence" value="ECO:0007669"/>
    <property type="project" value="TreeGrafter"/>
</dbReference>
<name>A0A239NFT9_9ACTN</name>
<dbReference type="PRINTS" id="PR00412">
    <property type="entry name" value="EPOXHYDRLASE"/>
</dbReference>
<evidence type="ECO:0000313" key="3">
    <source>
        <dbReference type="Proteomes" id="UP000198280"/>
    </source>
</evidence>
<keyword evidence="3" id="KW-1185">Reference proteome</keyword>
<dbReference type="Pfam" id="PF00561">
    <property type="entry name" value="Abhydrolase_1"/>
    <property type="match status" value="1"/>
</dbReference>
<evidence type="ECO:0000313" key="2">
    <source>
        <dbReference type="EMBL" id="SNT53735.1"/>
    </source>
</evidence>
<accession>A0A239NFT9</accession>
<dbReference type="SUPFAM" id="SSF53474">
    <property type="entry name" value="alpha/beta-Hydrolases"/>
    <property type="match status" value="1"/>
</dbReference>
<dbReference type="RefSeq" id="WP_089228698.1">
    <property type="nucleotide sequence ID" value="NZ_FZOF01000035.1"/>
</dbReference>